<keyword evidence="2" id="KW-1185">Reference proteome</keyword>
<evidence type="ECO:0000313" key="1">
    <source>
        <dbReference type="EMBL" id="MDF0716998.1"/>
    </source>
</evidence>
<dbReference type="EMBL" id="JARFVB010000007">
    <property type="protein sequence ID" value="MDF0716998.1"/>
    <property type="molecule type" value="Genomic_DNA"/>
</dbReference>
<name>A0ABT5Y0V9_9FLAO</name>
<evidence type="ECO:0008006" key="3">
    <source>
        <dbReference type="Google" id="ProtNLM"/>
    </source>
</evidence>
<organism evidence="1 2">
    <name type="scientific">Flagellimonas yonaguniensis</name>
    <dbReference type="NCBI Taxonomy" id="3031325"/>
    <lineage>
        <taxon>Bacteria</taxon>
        <taxon>Pseudomonadati</taxon>
        <taxon>Bacteroidota</taxon>
        <taxon>Flavobacteriia</taxon>
        <taxon>Flavobacteriales</taxon>
        <taxon>Flavobacteriaceae</taxon>
        <taxon>Flagellimonas</taxon>
    </lineage>
</organism>
<comment type="caution">
    <text evidence="1">The sequence shown here is derived from an EMBL/GenBank/DDBJ whole genome shotgun (WGS) entry which is preliminary data.</text>
</comment>
<accession>A0ABT5Y0V9</accession>
<proteinExistence type="predicted"/>
<gene>
    <name evidence="1" type="ORF">PY092_12620</name>
</gene>
<dbReference type="Proteomes" id="UP001221366">
    <property type="component" value="Unassembled WGS sequence"/>
</dbReference>
<protein>
    <recommendedName>
        <fullName evidence="3">DUF262 domain-containing protein</fullName>
    </recommendedName>
</protein>
<sequence length="381" mass="44672">MESLEIIGFTKDYRTDTNVIYAQILVNEYFDLIGENYNKFQLQRKKEIHRGYKRLKEDLEEGALLPGITLAIEPSKAKAFIPLIEKRDTDKISLQLESTKDSIYILDGLQRTHKIKELIDSKIEFKAEQKLLLEIWVEPEISHLVYRLIVLNSGQKPMSMRHQIELLFTTMRTTLIKDIPTLEILVENKEDKRTKASQFPFERLVTAYYSFLTKSPEVDKSTIVSQKIVEEKIMDESEEYLSDSFNSFKGYLKKYCELDEGLFRICNNTELKSFRNWFADANVINSFFSSIGKLHETKAKRIEKAINVLIEKLKSAQKGEDVIKLNEYKKIREEVADPKRYNVGFATRLLLSKSFDEYFRDEGDRTLYECWIESSINLKKD</sequence>
<evidence type="ECO:0000313" key="2">
    <source>
        <dbReference type="Proteomes" id="UP001221366"/>
    </source>
</evidence>
<dbReference type="RefSeq" id="WP_275616168.1">
    <property type="nucleotide sequence ID" value="NZ_JARFVB010000007.1"/>
</dbReference>
<reference evidence="1 2" key="1">
    <citation type="submission" date="2023-03" db="EMBL/GenBank/DDBJ databases">
        <title>Muricauda XX sp. nov. and Muricauda XXX sp. nov., two novel species isolated from Okinawa Trough.</title>
        <authorList>
            <person name="Cao W."/>
            <person name="Deng X."/>
        </authorList>
    </citation>
    <scope>NUCLEOTIDE SEQUENCE [LARGE SCALE GENOMIC DNA]</scope>
    <source>
        <strain evidence="1 2">334s03</strain>
    </source>
</reference>